<dbReference type="Gene3D" id="3.40.1350.10">
    <property type="match status" value="1"/>
</dbReference>
<dbReference type="InterPro" id="IPR004612">
    <property type="entry name" value="Resolv_RecU"/>
</dbReference>
<dbReference type="CDD" id="cd22354">
    <property type="entry name" value="RecU-like"/>
    <property type="match status" value="1"/>
</dbReference>
<comment type="function">
    <text evidence="13">Endonuclease that resolves Holliday junction intermediates in genetic recombination. Cleaves mobile four-strand junctions by introducing symmetrical nicks in paired strands. Promotes annealing of linear ssDNA with homologous dsDNA. Required for DNA repair, homologous recombination and chromosome segregation.</text>
</comment>
<dbReference type="InterPro" id="IPR011335">
    <property type="entry name" value="Restrct_endonuc-II-like"/>
</dbReference>
<dbReference type="OrthoDB" id="9783592at2"/>
<dbReference type="NCBIfam" id="NF002584">
    <property type="entry name" value="PRK02234.1-5"/>
    <property type="match status" value="1"/>
</dbReference>
<keyword evidence="6 13" id="KW-0227">DNA damage</keyword>
<dbReference type="GO" id="GO:0006310">
    <property type="term" value="P:DNA recombination"/>
    <property type="evidence" value="ECO:0007669"/>
    <property type="project" value="UniProtKB-UniRule"/>
</dbReference>
<comment type="similarity">
    <text evidence="11 13">Belongs to the RecU family.</text>
</comment>
<protein>
    <recommendedName>
        <fullName evidence="12 13">Holliday junction resolvase RecU</fullName>
        <ecNumber evidence="13 14">3.1.21.10</ecNumber>
    </recommendedName>
    <alternativeName>
        <fullName evidence="13">Recombination protein U homolog</fullName>
    </alternativeName>
</protein>
<dbReference type="HAMAP" id="MF_00130">
    <property type="entry name" value="RecU"/>
    <property type="match status" value="1"/>
</dbReference>
<evidence type="ECO:0000256" key="3">
    <source>
        <dbReference type="ARBA" id="ARBA00022722"/>
    </source>
</evidence>
<dbReference type="NCBIfam" id="NF002581">
    <property type="entry name" value="PRK02234.1-2"/>
    <property type="match status" value="1"/>
</dbReference>
<evidence type="ECO:0000256" key="7">
    <source>
        <dbReference type="ARBA" id="ARBA00022801"/>
    </source>
</evidence>
<feature type="region of interest" description="Disordered" evidence="15">
    <location>
        <begin position="1"/>
        <end position="25"/>
    </location>
</feature>
<feature type="binding site" evidence="13">
    <location>
        <position position="119"/>
    </location>
    <ligand>
        <name>Mg(2+)</name>
        <dbReference type="ChEBI" id="CHEBI:18420"/>
    </ligand>
</feature>
<reference evidence="16 17" key="1">
    <citation type="submission" date="2016-10" db="EMBL/GenBank/DDBJ databases">
        <authorList>
            <person name="de Groot N.N."/>
        </authorList>
    </citation>
    <scope>NUCLEOTIDE SEQUENCE [LARGE SCALE GENOMIC DNA]</scope>
    <source>
        <strain evidence="16 17">ATCC BAA-466</strain>
    </source>
</reference>
<comment type="catalytic activity">
    <reaction evidence="13">
        <text>Endonucleolytic cleavage at a junction such as a reciprocal single-stranded crossover between two homologous DNA duplexes (Holliday junction).</text>
        <dbReference type="EC" id="3.1.21.10"/>
    </reaction>
</comment>
<feature type="site" description="Transition state stabilizer" evidence="13">
    <location>
        <position position="102"/>
    </location>
</feature>
<comment type="subcellular location">
    <subcellularLocation>
        <location evidence="1 13">Cytoplasm</location>
    </subcellularLocation>
</comment>
<accession>A0A1G7PMK8</accession>
<keyword evidence="9 13" id="KW-0233">DNA recombination</keyword>
<feature type="binding site" evidence="13">
    <location>
        <position position="87"/>
    </location>
    <ligand>
        <name>Mg(2+)</name>
        <dbReference type="ChEBI" id="CHEBI:18420"/>
    </ligand>
</feature>
<dbReference type="EMBL" id="FNCK01000001">
    <property type="protein sequence ID" value="SDF86620.1"/>
    <property type="molecule type" value="Genomic_DNA"/>
</dbReference>
<evidence type="ECO:0000256" key="6">
    <source>
        <dbReference type="ARBA" id="ARBA00022763"/>
    </source>
</evidence>
<dbReference type="EC" id="3.1.21.10" evidence="13 14"/>
<dbReference type="InterPro" id="IPR011856">
    <property type="entry name" value="tRNA_endonuc-like_dom_sf"/>
</dbReference>
<dbReference type="NCBIfam" id="TIGR00648">
    <property type="entry name" value="recU"/>
    <property type="match status" value="1"/>
</dbReference>
<organism evidence="16 17">
    <name type="scientific">Facklamia miroungae</name>
    <dbReference type="NCBI Taxonomy" id="120956"/>
    <lineage>
        <taxon>Bacteria</taxon>
        <taxon>Bacillati</taxon>
        <taxon>Bacillota</taxon>
        <taxon>Bacilli</taxon>
        <taxon>Lactobacillales</taxon>
        <taxon>Aerococcaceae</taxon>
        <taxon>Facklamia</taxon>
    </lineage>
</organism>
<dbReference type="Pfam" id="PF03838">
    <property type="entry name" value="RecU"/>
    <property type="match status" value="1"/>
</dbReference>
<dbReference type="GO" id="GO:0007059">
    <property type="term" value="P:chromosome segregation"/>
    <property type="evidence" value="ECO:0007669"/>
    <property type="project" value="UniProtKB-UniRule"/>
</dbReference>
<keyword evidence="2 13" id="KW-0963">Cytoplasm</keyword>
<evidence type="ECO:0000256" key="12">
    <source>
        <dbReference type="ARBA" id="ARBA00029523"/>
    </source>
</evidence>
<dbReference type="GO" id="GO:0005737">
    <property type="term" value="C:cytoplasm"/>
    <property type="evidence" value="ECO:0007669"/>
    <property type="project" value="UniProtKB-SubCell"/>
</dbReference>
<proteinExistence type="inferred from homology"/>
<evidence type="ECO:0000256" key="8">
    <source>
        <dbReference type="ARBA" id="ARBA00022842"/>
    </source>
</evidence>
<keyword evidence="17" id="KW-1185">Reference proteome</keyword>
<dbReference type="GO" id="GO:0008821">
    <property type="term" value="F:crossover junction DNA endonuclease activity"/>
    <property type="evidence" value="ECO:0007669"/>
    <property type="project" value="UniProtKB-EC"/>
</dbReference>
<dbReference type="STRING" id="120956.SAMN05421791_101285"/>
<keyword evidence="5 13" id="KW-0255">Endonuclease</keyword>
<keyword evidence="4 13" id="KW-0479">Metal-binding</keyword>
<dbReference type="PIRSF" id="PIRSF037785">
    <property type="entry name" value="RecU"/>
    <property type="match status" value="1"/>
</dbReference>
<evidence type="ECO:0000256" key="1">
    <source>
        <dbReference type="ARBA" id="ARBA00004496"/>
    </source>
</evidence>
<evidence type="ECO:0000256" key="15">
    <source>
        <dbReference type="SAM" id="MobiDB-lite"/>
    </source>
</evidence>
<keyword evidence="8 13" id="KW-0460">Magnesium</keyword>
<name>A0A1G7PMK8_9LACT</name>
<dbReference type="AlphaFoldDB" id="A0A1G7PMK8"/>
<evidence type="ECO:0000256" key="4">
    <source>
        <dbReference type="ARBA" id="ARBA00022723"/>
    </source>
</evidence>
<dbReference type="GO" id="GO:0003676">
    <property type="term" value="F:nucleic acid binding"/>
    <property type="evidence" value="ECO:0007669"/>
    <property type="project" value="InterPro"/>
</dbReference>
<dbReference type="RefSeq" id="WP_090288985.1">
    <property type="nucleotide sequence ID" value="NZ_FNCK01000001.1"/>
</dbReference>
<dbReference type="Proteomes" id="UP000199708">
    <property type="component" value="Unassembled WGS sequence"/>
</dbReference>
<keyword evidence="10 13" id="KW-0234">DNA repair</keyword>
<dbReference type="GO" id="GO:0006281">
    <property type="term" value="P:DNA repair"/>
    <property type="evidence" value="ECO:0007669"/>
    <property type="project" value="UniProtKB-UniRule"/>
</dbReference>
<evidence type="ECO:0000256" key="2">
    <source>
        <dbReference type="ARBA" id="ARBA00022490"/>
    </source>
</evidence>
<comment type="cofactor">
    <cofactor evidence="13">
        <name>Mg(2+)</name>
        <dbReference type="ChEBI" id="CHEBI:18420"/>
    </cofactor>
    <text evidence="13">Binds 1 Mg(2+) ion per subunit.</text>
</comment>
<gene>
    <name evidence="13" type="primary">recU</name>
    <name evidence="16" type="ORF">SAMN05421791_101285</name>
</gene>
<evidence type="ECO:0000256" key="5">
    <source>
        <dbReference type="ARBA" id="ARBA00022759"/>
    </source>
</evidence>
<feature type="binding site" evidence="13">
    <location>
        <position position="85"/>
    </location>
    <ligand>
        <name>Mg(2+)</name>
        <dbReference type="ChEBI" id="CHEBI:18420"/>
    </ligand>
</feature>
<evidence type="ECO:0000256" key="13">
    <source>
        <dbReference type="HAMAP-Rule" id="MF_00130"/>
    </source>
</evidence>
<sequence>MIKYPAGQGPRLHLKTNPRSTKQATQYGSRGMTFEEMINQSNAYYLNRQLAVIHKKPTPIQIVKVDYPKRSAAKITEAYFRQASTTDYNGVYLGRYIDFETKETRNKTSFPLSNLHDHQIEHMKQCHQQGGLVFLLIYFKAHDTIYLIPYPLLEGFIQKNKKQSIPYAFIQKNAYACPQGQFPISVDYLSALDAYIEQADQNEV</sequence>
<keyword evidence="3 13" id="KW-0540">Nuclease</keyword>
<feature type="binding site" evidence="13">
    <location>
        <position position="100"/>
    </location>
    <ligand>
        <name>Mg(2+)</name>
        <dbReference type="ChEBI" id="CHEBI:18420"/>
    </ligand>
</feature>
<keyword evidence="7 13" id="KW-0378">Hydrolase</keyword>
<evidence type="ECO:0000313" key="17">
    <source>
        <dbReference type="Proteomes" id="UP000199708"/>
    </source>
</evidence>
<evidence type="ECO:0000256" key="11">
    <source>
        <dbReference type="ARBA" id="ARBA00023447"/>
    </source>
</evidence>
<dbReference type="GO" id="GO:0000287">
    <property type="term" value="F:magnesium ion binding"/>
    <property type="evidence" value="ECO:0007669"/>
    <property type="project" value="UniProtKB-UniRule"/>
</dbReference>
<evidence type="ECO:0000256" key="10">
    <source>
        <dbReference type="ARBA" id="ARBA00023204"/>
    </source>
</evidence>
<dbReference type="SUPFAM" id="SSF52980">
    <property type="entry name" value="Restriction endonuclease-like"/>
    <property type="match status" value="1"/>
</dbReference>
<evidence type="ECO:0000313" key="16">
    <source>
        <dbReference type="EMBL" id="SDF86620.1"/>
    </source>
</evidence>
<evidence type="ECO:0000256" key="14">
    <source>
        <dbReference type="NCBIfam" id="TIGR00648"/>
    </source>
</evidence>
<evidence type="ECO:0000256" key="9">
    <source>
        <dbReference type="ARBA" id="ARBA00023172"/>
    </source>
</evidence>